<sequence length="117" mass="12945">MDTFTHTDMQKDTVITDIYTVSLDPTQSNETVAIKGIDKTLIETSDGKFVILDGYLDVGLIDTMEDLFVNFIGAAVFCVIGYHYIKRRGKGVIAGQFIPQPMEYEESDAAGEKESVP</sequence>
<dbReference type="EMBL" id="VSSQ01023218">
    <property type="protein sequence ID" value="MPM70013.1"/>
    <property type="molecule type" value="Genomic_DNA"/>
</dbReference>
<evidence type="ECO:0000313" key="2">
    <source>
        <dbReference type="EMBL" id="MPM70013.1"/>
    </source>
</evidence>
<dbReference type="AlphaFoldDB" id="A0A645C3U5"/>
<keyword evidence="1" id="KW-1133">Transmembrane helix</keyword>
<gene>
    <name evidence="2" type="ORF">SDC9_116963</name>
</gene>
<feature type="transmembrane region" description="Helical" evidence="1">
    <location>
        <begin position="67"/>
        <end position="85"/>
    </location>
</feature>
<evidence type="ECO:0000256" key="1">
    <source>
        <dbReference type="SAM" id="Phobius"/>
    </source>
</evidence>
<comment type="caution">
    <text evidence="2">The sequence shown here is derived from an EMBL/GenBank/DDBJ whole genome shotgun (WGS) entry which is preliminary data.</text>
</comment>
<proteinExistence type="predicted"/>
<accession>A0A645C3U5</accession>
<keyword evidence="1" id="KW-0812">Transmembrane</keyword>
<protein>
    <submittedName>
        <fullName evidence="2">Uncharacterized protein</fullName>
    </submittedName>
</protein>
<keyword evidence="1" id="KW-0472">Membrane</keyword>
<name>A0A645C3U5_9ZZZZ</name>
<reference evidence="2" key="1">
    <citation type="submission" date="2019-08" db="EMBL/GenBank/DDBJ databases">
        <authorList>
            <person name="Kucharzyk K."/>
            <person name="Murdoch R.W."/>
            <person name="Higgins S."/>
            <person name="Loffler F."/>
        </authorList>
    </citation>
    <scope>NUCLEOTIDE SEQUENCE</scope>
</reference>
<organism evidence="2">
    <name type="scientific">bioreactor metagenome</name>
    <dbReference type="NCBI Taxonomy" id="1076179"/>
    <lineage>
        <taxon>unclassified sequences</taxon>
        <taxon>metagenomes</taxon>
        <taxon>ecological metagenomes</taxon>
    </lineage>
</organism>